<dbReference type="PATRIC" id="fig|1293598.4.peg.796"/>
<feature type="transmembrane region" description="Helical" evidence="10">
    <location>
        <begin position="243"/>
        <end position="264"/>
    </location>
</feature>
<accession>A0A0R2MT79</accession>
<keyword evidence="7 10" id="KW-1133">Transmembrane helix</keyword>
<keyword evidence="14" id="KW-1185">Reference proteome</keyword>
<dbReference type="RefSeq" id="WP_082395257.1">
    <property type="nucleotide sequence ID" value="NZ_BBBX01000013.1"/>
</dbReference>
<keyword evidence="6 10" id="KW-0812">Transmembrane</keyword>
<evidence type="ECO:0000256" key="7">
    <source>
        <dbReference type="ARBA" id="ARBA00022989"/>
    </source>
</evidence>
<dbReference type="AlphaFoldDB" id="A0A0R2MT79"/>
<dbReference type="InterPro" id="IPR004513">
    <property type="entry name" value="FtsX"/>
</dbReference>
<dbReference type="Pfam" id="PF02687">
    <property type="entry name" value="FtsX"/>
    <property type="match status" value="1"/>
</dbReference>
<evidence type="ECO:0000256" key="8">
    <source>
        <dbReference type="ARBA" id="ARBA00023136"/>
    </source>
</evidence>
<evidence type="ECO:0000259" key="11">
    <source>
        <dbReference type="Pfam" id="PF02687"/>
    </source>
</evidence>
<dbReference type="Gene3D" id="3.30.70.3040">
    <property type="match status" value="1"/>
</dbReference>
<dbReference type="PANTHER" id="PTHR47755">
    <property type="entry name" value="CELL DIVISION PROTEIN FTSX"/>
    <property type="match status" value="1"/>
</dbReference>
<keyword evidence="5 13" id="KW-0132">Cell division</keyword>
<dbReference type="PANTHER" id="PTHR47755:SF1">
    <property type="entry name" value="CELL DIVISION PROTEIN FTSX"/>
    <property type="match status" value="1"/>
</dbReference>
<dbReference type="EMBL" id="JQCE01000032">
    <property type="protein sequence ID" value="KRO16759.1"/>
    <property type="molecule type" value="Genomic_DNA"/>
</dbReference>
<evidence type="ECO:0000256" key="5">
    <source>
        <dbReference type="ARBA" id="ARBA00022618"/>
    </source>
</evidence>
<feature type="domain" description="ABC3 transporter permease C-terminal" evidence="11">
    <location>
        <begin position="152"/>
        <end position="268"/>
    </location>
</feature>
<keyword evidence="9" id="KW-0131">Cell cycle</keyword>
<dbReference type="Pfam" id="PF18075">
    <property type="entry name" value="FtsX_ECD"/>
    <property type="match status" value="1"/>
</dbReference>
<dbReference type="GO" id="GO:0051301">
    <property type="term" value="P:cell division"/>
    <property type="evidence" value="ECO:0007669"/>
    <property type="project" value="UniProtKB-KW"/>
</dbReference>
<dbReference type="InterPro" id="IPR058204">
    <property type="entry name" value="FtsX_firmicutes-type"/>
</dbReference>
<dbReference type="InterPro" id="IPR003838">
    <property type="entry name" value="ABC3_permease_C"/>
</dbReference>
<keyword evidence="8 10" id="KW-0472">Membrane</keyword>
<protein>
    <recommendedName>
        <fullName evidence="3">Cell division protein FtsX</fullName>
    </recommendedName>
</protein>
<evidence type="ECO:0000256" key="9">
    <source>
        <dbReference type="ARBA" id="ARBA00023306"/>
    </source>
</evidence>
<name>A0A0R2MT79_9LACO</name>
<dbReference type="OrthoDB" id="9812531at2"/>
<feature type="transmembrane region" description="Helical" evidence="10">
    <location>
        <begin position="148"/>
        <end position="168"/>
    </location>
</feature>
<sequence>MSVAAVSAVTVTLILVSVLLAGLLNVNRLSEQVESDVAVRVYIAPGTSSSKRATLKRELVALPAVKQVTYRSKDQELKSIVASYGRQWEMFSGDQNPLNDIFLVKANTPQATTTIAKRAKKLAHTSDVTYGGQTTKRMFKVMSTLQNVGLGIMILVLFVAVVLISNTIRLTIVARQNEIEIMHLVGATSAYIRWPFLMEGAFTGLLGAIIPAILVNAGYPVAYHSLQHGLVDSGYTLYAPWPFMGWLTLLLIIIGVLIGALGALGSMRRYLK</sequence>
<proteinExistence type="inferred from homology"/>
<feature type="domain" description="FtsX extracellular" evidence="12">
    <location>
        <begin position="37"/>
        <end position="128"/>
    </location>
</feature>
<evidence type="ECO:0000259" key="12">
    <source>
        <dbReference type="Pfam" id="PF18075"/>
    </source>
</evidence>
<dbReference type="STRING" id="1293598.IV56_GL000747"/>
<evidence type="ECO:0000256" key="6">
    <source>
        <dbReference type="ARBA" id="ARBA00022692"/>
    </source>
</evidence>
<dbReference type="PIRSF" id="PIRSF003097">
    <property type="entry name" value="FtsX"/>
    <property type="match status" value="1"/>
</dbReference>
<dbReference type="InterPro" id="IPR040690">
    <property type="entry name" value="FtsX_ECD"/>
</dbReference>
<comment type="subcellular location">
    <subcellularLocation>
        <location evidence="1">Cell membrane</location>
        <topology evidence="1">Multi-pass membrane protein</topology>
    </subcellularLocation>
</comment>
<evidence type="ECO:0000256" key="4">
    <source>
        <dbReference type="ARBA" id="ARBA00022475"/>
    </source>
</evidence>
<feature type="transmembrane region" description="Helical" evidence="10">
    <location>
        <begin position="201"/>
        <end position="223"/>
    </location>
</feature>
<evidence type="ECO:0000256" key="2">
    <source>
        <dbReference type="ARBA" id="ARBA00007379"/>
    </source>
</evidence>
<gene>
    <name evidence="13" type="ORF">IV56_GL000747</name>
</gene>
<comment type="similarity">
    <text evidence="2">Belongs to the ABC-4 integral membrane protein family. FtsX subfamily.</text>
</comment>
<organism evidence="13 14">
    <name type="scientific">Lacticaseibacillus saniviri JCM 17471 = DSM 24301</name>
    <dbReference type="NCBI Taxonomy" id="1293598"/>
    <lineage>
        <taxon>Bacteria</taxon>
        <taxon>Bacillati</taxon>
        <taxon>Bacillota</taxon>
        <taxon>Bacilli</taxon>
        <taxon>Lactobacillales</taxon>
        <taxon>Lactobacillaceae</taxon>
        <taxon>Lacticaseibacillus</taxon>
    </lineage>
</organism>
<dbReference type="NCBIfam" id="NF038347">
    <property type="entry name" value="FtsX_Gpos"/>
    <property type="match status" value="1"/>
</dbReference>
<evidence type="ECO:0000256" key="1">
    <source>
        <dbReference type="ARBA" id="ARBA00004651"/>
    </source>
</evidence>
<evidence type="ECO:0000313" key="13">
    <source>
        <dbReference type="EMBL" id="KRO16759.1"/>
    </source>
</evidence>
<evidence type="ECO:0000256" key="10">
    <source>
        <dbReference type="SAM" id="Phobius"/>
    </source>
</evidence>
<reference evidence="13 14" key="1">
    <citation type="journal article" date="2015" name="Genome Announc.">
        <title>Expanding the biotechnology potential of lactobacilli through comparative genomics of 213 strains and associated genera.</title>
        <authorList>
            <person name="Sun Z."/>
            <person name="Harris H.M."/>
            <person name="McCann A."/>
            <person name="Guo C."/>
            <person name="Argimon S."/>
            <person name="Zhang W."/>
            <person name="Yang X."/>
            <person name="Jeffery I.B."/>
            <person name="Cooney J.C."/>
            <person name="Kagawa T.F."/>
            <person name="Liu W."/>
            <person name="Song Y."/>
            <person name="Salvetti E."/>
            <person name="Wrobel A."/>
            <person name="Rasinkangas P."/>
            <person name="Parkhill J."/>
            <person name="Rea M.C."/>
            <person name="O'Sullivan O."/>
            <person name="Ritari J."/>
            <person name="Douillard F.P."/>
            <person name="Paul Ross R."/>
            <person name="Yang R."/>
            <person name="Briner A.E."/>
            <person name="Felis G.E."/>
            <person name="de Vos W.M."/>
            <person name="Barrangou R."/>
            <person name="Klaenhammer T.R."/>
            <person name="Caufield P.W."/>
            <person name="Cui Y."/>
            <person name="Zhang H."/>
            <person name="O'Toole P.W."/>
        </authorList>
    </citation>
    <scope>NUCLEOTIDE SEQUENCE [LARGE SCALE GENOMIC DNA]</scope>
    <source>
        <strain evidence="13 14">DSM 24301</strain>
    </source>
</reference>
<comment type="caution">
    <text evidence="13">The sequence shown here is derived from an EMBL/GenBank/DDBJ whole genome shotgun (WGS) entry which is preliminary data.</text>
</comment>
<evidence type="ECO:0000256" key="3">
    <source>
        <dbReference type="ARBA" id="ARBA00021907"/>
    </source>
</evidence>
<dbReference type="Proteomes" id="UP000050969">
    <property type="component" value="Unassembled WGS sequence"/>
</dbReference>
<evidence type="ECO:0000313" key="14">
    <source>
        <dbReference type="Proteomes" id="UP000050969"/>
    </source>
</evidence>
<dbReference type="GO" id="GO:0005886">
    <property type="term" value="C:plasma membrane"/>
    <property type="evidence" value="ECO:0007669"/>
    <property type="project" value="UniProtKB-SubCell"/>
</dbReference>
<keyword evidence="4" id="KW-1003">Cell membrane</keyword>